<dbReference type="Gene3D" id="3.40.50.300">
    <property type="entry name" value="P-loop containing nucleotide triphosphate hydrolases"/>
    <property type="match status" value="1"/>
</dbReference>
<keyword evidence="8" id="KW-1185">Reference proteome</keyword>
<comment type="caution">
    <text evidence="7">The sequence shown here is derived from an EMBL/GenBank/DDBJ whole genome shotgun (WGS) entry which is preliminary data.</text>
</comment>
<comment type="pathway">
    <text evidence="1 6">One-carbon metabolism; tetrahydrofolate interconversion.</text>
</comment>
<dbReference type="Proteomes" id="UP001232750">
    <property type="component" value="Unassembled WGS sequence"/>
</dbReference>
<proteinExistence type="inferred from homology"/>
<dbReference type="InterPro" id="IPR027417">
    <property type="entry name" value="P-loop_NTPase"/>
</dbReference>
<keyword evidence="5 6" id="KW-0067">ATP-binding</keyword>
<evidence type="ECO:0000256" key="1">
    <source>
        <dbReference type="ARBA" id="ARBA00004777"/>
    </source>
</evidence>
<dbReference type="InterPro" id="IPR000559">
    <property type="entry name" value="Formate_THF_ligase"/>
</dbReference>
<comment type="similarity">
    <text evidence="6">Belongs to the formate--tetrahydrofolate ligase family.</text>
</comment>
<name>A0ABT7DQA4_9ACTN</name>
<evidence type="ECO:0000313" key="8">
    <source>
        <dbReference type="Proteomes" id="UP001232750"/>
    </source>
</evidence>
<dbReference type="PROSITE" id="PS00722">
    <property type="entry name" value="FTHFS_2"/>
    <property type="match status" value="1"/>
</dbReference>
<protein>
    <recommendedName>
        <fullName evidence="6">Formate--tetrahydrofolate ligase</fullName>
        <ecNumber evidence="6">6.3.4.3</ecNumber>
    </recommendedName>
    <alternativeName>
        <fullName evidence="6">Formyltetrahydrofolate synthetase</fullName>
        <shortName evidence="6">FHS</shortName>
        <shortName evidence="6">FTHFS</shortName>
    </alternativeName>
</protein>
<feature type="binding site" evidence="6">
    <location>
        <begin position="64"/>
        <end position="71"/>
    </location>
    <ligand>
        <name>ATP</name>
        <dbReference type="ChEBI" id="CHEBI:30616"/>
    </ligand>
</feature>
<reference evidence="7 8" key="1">
    <citation type="submission" date="2023-05" db="EMBL/GenBank/DDBJ databases">
        <title>Gordonibacter KGMB12511T sp. nov., isolated from faeces of healthy Korean.</title>
        <authorList>
            <person name="Kim H.S."/>
            <person name="Kim J.-S."/>
            <person name="Suh M.K."/>
            <person name="Eom M.K."/>
            <person name="Do H.E."/>
            <person name="Lee J.-S."/>
        </authorList>
    </citation>
    <scope>NUCLEOTIDE SEQUENCE [LARGE SCALE GENOMIC DNA]</scope>
    <source>
        <strain evidence="7 8">KGMB12511</strain>
    </source>
</reference>
<dbReference type="RefSeq" id="WP_283831696.1">
    <property type="nucleotide sequence ID" value="NZ_JASJEU010000012.1"/>
</dbReference>
<dbReference type="Pfam" id="PF01268">
    <property type="entry name" value="FTHFS"/>
    <property type="match status" value="1"/>
</dbReference>
<evidence type="ECO:0000256" key="5">
    <source>
        <dbReference type="ARBA" id="ARBA00022840"/>
    </source>
</evidence>
<evidence type="ECO:0000256" key="6">
    <source>
        <dbReference type="HAMAP-Rule" id="MF_01543"/>
    </source>
</evidence>
<dbReference type="Gene3D" id="3.10.410.10">
    <property type="entry name" value="Formyltetrahydrofolate synthetase, domain 3"/>
    <property type="match status" value="1"/>
</dbReference>
<evidence type="ECO:0000313" key="7">
    <source>
        <dbReference type="EMBL" id="MDJ1650345.1"/>
    </source>
</evidence>
<accession>A0ABT7DQA4</accession>
<gene>
    <name evidence="6" type="primary">fhs</name>
    <name evidence="7" type="ORF">QNJ86_06000</name>
</gene>
<keyword evidence="3 6" id="KW-0436">Ligase</keyword>
<sequence>MLSDIEIAQATKPEHISVIAEKAGVPESYLEMYGTNKAKVDYNLLTDVEHTPGKLILVTAINPTPAGEGKTTTTVGLADALARQGKNVVVALREPSLGPVFGIKGGAAGGGYAQVVPMEDINLHFTGDFHAIGAANNLLAALLDAHIHNGNELGIDVRKITWKRVVDMNDRQLRNIVDGLGGKAHGVPREDGFDITVASEVMAIFCLATSITDLKERLGRIVVGYTYDDKPVTAHDLHAEGAMAALLKDALKPNLVQTLEGTPAFVHGGPFANIAHGCNSIMATRMAMALGDYCVTEAGFGADLGAEKFLDIKCRLAGLKPDAVVVVATVRALKNHGGVAKADLGEENLEALEAGLPNLLQHVENITQVYQLPCVVAINRFPTDTEAELALVEEKCRELGVNVALSEVWAKGGEGGQALAAEVVRLCEQPNNFQFAYGDDVSLREKIEAIATRIYHADGVDFEPKAAAELAKLESLGFGNMPVCMAKTQYSFSDDQKKLGAPRDFRITVRDAKVSAGAGFVVALTGSIMTMPGLGKTPAAFKIDVDETGKISGLF</sequence>
<dbReference type="EMBL" id="JASJEU010000012">
    <property type="protein sequence ID" value="MDJ1650345.1"/>
    <property type="molecule type" value="Genomic_DNA"/>
</dbReference>
<dbReference type="CDD" id="cd00477">
    <property type="entry name" value="FTHFS"/>
    <property type="match status" value="1"/>
</dbReference>
<dbReference type="HAMAP" id="MF_01543">
    <property type="entry name" value="FTHFS"/>
    <property type="match status" value="1"/>
</dbReference>
<comment type="catalytic activity">
    <reaction evidence="6">
        <text>(6S)-5,6,7,8-tetrahydrofolate + formate + ATP = (6R)-10-formyltetrahydrofolate + ADP + phosphate</text>
        <dbReference type="Rhea" id="RHEA:20221"/>
        <dbReference type="ChEBI" id="CHEBI:15740"/>
        <dbReference type="ChEBI" id="CHEBI:30616"/>
        <dbReference type="ChEBI" id="CHEBI:43474"/>
        <dbReference type="ChEBI" id="CHEBI:57453"/>
        <dbReference type="ChEBI" id="CHEBI:195366"/>
        <dbReference type="ChEBI" id="CHEBI:456216"/>
        <dbReference type="EC" id="6.3.4.3"/>
    </reaction>
</comment>
<dbReference type="Gene3D" id="3.30.1510.10">
    <property type="entry name" value="Domain 2, N(10)-formyltetrahydrofolate synthetase"/>
    <property type="match status" value="1"/>
</dbReference>
<organism evidence="7 8">
    <name type="scientific">Gordonibacter faecis</name>
    <dbReference type="NCBI Taxonomy" id="3047475"/>
    <lineage>
        <taxon>Bacteria</taxon>
        <taxon>Bacillati</taxon>
        <taxon>Actinomycetota</taxon>
        <taxon>Coriobacteriia</taxon>
        <taxon>Eggerthellales</taxon>
        <taxon>Eggerthellaceae</taxon>
        <taxon>Gordonibacter</taxon>
    </lineage>
</organism>
<dbReference type="PROSITE" id="PS00721">
    <property type="entry name" value="FTHFS_1"/>
    <property type="match status" value="1"/>
</dbReference>
<evidence type="ECO:0000256" key="4">
    <source>
        <dbReference type="ARBA" id="ARBA00022741"/>
    </source>
</evidence>
<evidence type="ECO:0000256" key="2">
    <source>
        <dbReference type="ARBA" id="ARBA00022563"/>
    </source>
</evidence>
<evidence type="ECO:0000256" key="3">
    <source>
        <dbReference type="ARBA" id="ARBA00022598"/>
    </source>
</evidence>
<keyword evidence="2 6" id="KW-0554">One-carbon metabolism</keyword>
<dbReference type="SUPFAM" id="SSF52540">
    <property type="entry name" value="P-loop containing nucleoside triphosphate hydrolases"/>
    <property type="match status" value="1"/>
</dbReference>
<dbReference type="InterPro" id="IPR020628">
    <property type="entry name" value="Formate_THF_ligase_CS"/>
</dbReference>
<keyword evidence="4 6" id="KW-0547">Nucleotide-binding</keyword>
<dbReference type="NCBIfam" id="NF010030">
    <property type="entry name" value="PRK13505.1"/>
    <property type="match status" value="1"/>
</dbReference>
<dbReference type="EC" id="6.3.4.3" evidence="6"/>
<dbReference type="GO" id="GO:0004329">
    <property type="term" value="F:formate-tetrahydrofolate ligase activity"/>
    <property type="evidence" value="ECO:0007669"/>
    <property type="project" value="UniProtKB-EC"/>
</dbReference>